<evidence type="ECO:0000256" key="2">
    <source>
        <dbReference type="SAM" id="MobiDB-lite"/>
    </source>
</evidence>
<evidence type="ECO:0000313" key="3">
    <source>
        <dbReference type="EMBL" id="CTQ41293.1"/>
    </source>
</evidence>
<reference evidence="3 4" key="3">
    <citation type="journal article" date="2016" name="Sci. Rep.">
        <title>Genome-wide diversity and gene expression profiling of Babesia microti isolates identify polymorphic genes that mediate host-pathogen interactions.</title>
        <authorList>
            <person name="Silva J.C."/>
            <person name="Cornillot E."/>
            <person name="McCracken C."/>
            <person name="Usmani-Brown S."/>
            <person name="Dwivedi A."/>
            <person name="Ifeonu O.O."/>
            <person name="Crabtree J."/>
            <person name="Gotia H.T."/>
            <person name="Virji A.Z."/>
            <person name="Reynes C."/>
            <person name="Colinge J."/>
            <person name="Kumar V."/>
            <person name="Lawres L."/>
            <person name="Pazzi J.E."/>
            <person name="Pablo J.V."/>
            <person name="Hung C."/>
            <person name="Brancato J."/>
            <person name="Kumari P."/>
            <person name="Orvis J."/>
            <person name="Tretina K."/>
            <person name="Chibucos M."/>
            <person name="Ott S."/>
            <person name="Sadzewicz L."/>
            <person name="Sengamalay N."/>
            <person name="Shetty A.C."/>
            <person name="Su Q."/>
            <person name="Tallon L."/>
            <person name="Fraser C.M."/>
            <person name="Frutos R."/>
            <person name="Molina D.M."/>
            <person name="Krause P.J."/>
            <person name="Ben Mamoun C."/>
        </authorList>
    </citation>
    <scope>NUCLEOTIDE SEQUENCE [LARGE SCALE GENOMIC DNA]</scope>
    <source>
        <strain evidence="3 4">RI</strain>
    </source>
</reference>
<comment type="similarity">
    <text evidence="1">Belongs to the rtf2 family.</text>
</comment>
<dbReference type="OMA" id="NRGVLIW"/>
<dbReference type="OrthoDB" id="247013at2759"/>
<dbReference type="PANTHER" id="PTHR12775">
    <property type="entry name" value="PROTEIN C20ORF43 HOMOLOG"/>
    <property type="match status" value="1"/>
</dbReference>
<dbReference type="PANTHER" id="PTHR12775:SF0">
    <property type="entry name" value="REPLICATION TERMINATION FACTOR 2"/>
    <property type="match status" value="1"/>
</dbReference>
<dbReference type="InterPro" id="IPR013083">
    <property type="entry name" value="Znf_RING/FYVE/PHD"/>
</dbReference>
<dbReference type="Proteomes" id="UP000002899">
    <property type="component" value="Chromosome III"/>
</dbReference>
<dbReference type="Gene3D" id="3.30.40.10">
    <property type="entry name" value="Zinc/RING finger domain, C3HC4 (zinc finger)"/>
    <property type="match status" value="1"/>
</dbReference>
<dbReference type="KEGG" id="bmic:BMR1_03g03465"/>
<dbReference type="EMBL" id="LN871598">
    <property type="protein sequence ID" value="CTQ41293.1"/>
    <property type="molecule type" value="Genomic_DNA"/>
</dbReference>
<reference evidence="3 4" key="2">
    <citation type="journal article" date="2013" name="PLoS ONE">
        <title>Whole genome mapping and re-organization of the nuclear and mitochondrial genomes of Babesia microti isolates.</title>
        <authorList>
            <person name="Cornillot E."/>
            <person name="Dassouli A."/>
            <person name="Garg A."/>
            <person name="Pachikara N."/>
            <person name="Randazzo S."/>
            <person name="Depoix D."/>
            <person name="Carcy B."/>
            <person name="Delbecq S."/>
            <person name="Frutos R."/>
            <person name="Silva J.C."/>
            <person name="Sutton R."/>
            <person name="Krause P.J."/>
            <person name="Mamoun C.B."/>
        </authorList>
    </citation>
    <scope>NUCLEOTIDE SEQUENCE [LARGE SCALE GENOMIC DNA]</scope>
    <source>
        <strain evidence="3 4">RI</strain>
    </source>
</reference>
<dbReference type="GeneID" id="24425339"/>
<keyword evidence="4" id="KW-1185">Reference proteome</keyword>
<name>A0A0K3ARM7_BABMR</name>
<evidence type="ECO:0000313" key="4">
    <source>
        <dbReference type="Proteomes" id="UP000002899"/>
    </source>
</evidence>
<sequence>MGGDGGSIPRRVDLVKTNGYRYARNLGGMGYSPNLQIKKSLDKLSPREISQIRWKQCALSQNMLNPPIVACRVGLLYNKEEVIKYLLSKHKLAGMEHIRSVKDVKDCKLRIDSNTMSFVCPITLSVLSSNTRGVMLWPCGCVIAEKAIREYTTRESDKAKCPNCDREFKFHRRNKSKDGRLVSYGDVIVIAPDGTQEAKRRLRLSSQQKRGCKSSNLILDTPEHNNS</sequence>
<gene>
    <name evidence="3" type="ORF">BMR1_03g03465</name>
</gene>
<dbReference type="InterPro" id="IPR006735">
    <property type="entry name" value="Rtf2"/>
</dbReference>
<protein>
    <submittedName>
        <fullName evidence="3">Rtf2 RING-finger</fullName>
    </submittedName>
</protein>
<evidence type="ECO:0000256" key="1">
    <source>
        <dbReference type="ARBA" id="ARBA00009885"/>
    </source>
</evidence>
<organism evidence="3 4">
    <name type="scientific">Babesia microti (strain RI)</name>
    <dbReference type="NCBI Taxonomy" id="1133968"/>
    <lineage>
        <taxon>Eukaryota</taxon>
        <taxon>Sar</taxon>
        <taxon>Alveolata</taxon>
        <taxon>Apicomplexa</taxon>
        <taxon>Aconoidasida</taxon>
        <taxon>Piroplasmida</taxon>
        <taxon>Babesiidae</taxon>
        <taxon>Babesia</taxon>
    </lineage>
</organism>
<dbReference type="GO" id="GO:0005634">
    <property type="term" value="C:nucleus"/>
    <property type="evidence" value="ECO:0007669"/>
    <property type="project" value="TreeGrafter"/>
</dbReference>
<dbReference type="InterPro" id="IPR027799">
    <property type="entry name" value="Rtf2_RING-finger"/>
</dbReference>
<reference evidence="3 4" key="1">
    <citation type="journal article" date="2012" name="Nucleic Acids Res.">
        <title>Sequencing of the smallest Apicomplexan genome from the human pathogen Babesia microti.</title>
        <authorList>
            <person name="Cornillot E."/>
            <person name="Hadj-Kaddour K."/>
            <person name="Dassouli A."/>
            <person name="Noel B."/>
            <person name="Ranwez V."/>
            <person name="Vacherie B."/>
            <person name="Augagneur Y."/>
            <person name="Bres V."/>
            <person name="Duclos A."/>
            <person name="Randazzo S."/>
            <person name="Carcy B."/>
            <person name="Debierre-Grockiego F."/>
            <person name="Delbecq S."/>
            <person name="Moubri-Menage K."/>
            <person name="Shams-Eldin H."/>
            <person name="Usmani-Brown S."/>
            <person name="Bringaud F."/>
            <person name="Wincker P."/>
            <person name="Vivares C.P."/>
            <person name="Schwarz R.T."/>
            <person name="Schetters T.P."/>
            <person name="Krause P.J."/>
            <person name="Gorenflot A."/>
            <person name="Berry V."/>
            <person name="Barbe V."/>
            <person name="Ben Mamoun C."/>
        </authorList>
    </citation>
    <scope>NUCLEOTIDE SEQUENCE [LARGE SCALE GENOMIC DNA]</scope>
    <source>
        <strain evidence="3 4">RI</strain>
    </source>
</reference>
<accession>A0A0K3ARM7</accession>
<dbReference type="SUPFAM" id="SSF57850">
    <property type="entry name" value="RING/U-box"/>
    <property type="match status" value="1"/>
</dbReference>
<feature type="region of interest" description="Disordered" evidence="2">
    <location>
        <begin position="202"/>
        <end position="227"/>
    </location>
</feature>
<dbReference type="Pfam" id="PF04641">
    <property type="entry name" value="Rtf2"/>
    <property type="match status" value="1"/>
</dbReference>
<dbReference type="GO" id="GO:0006274">
    <property type="term" value="P:DNA replication termination"/>
    <property type="evidence" value="ECO:0007669"/>
    <property type="project" value="TreeGrafter"/>
</dbReference>
<dbReference type="VEuPathDB" id="PiroplasmaDB:BMR1_03g03465"/>
<feature type="compositionally biased region" description="Polar residues" evidence="2">
    <location>
        <begin position="204"/>
        <end position="220"/>
    </location>
</feature>
<dbReference type="RefSeq" id="XP_012649304.1">
    <property type="nucleotide sequence ID" value="XM_012793850.1"/>
</dbReference>
<dbReference type="AlphaFoldDB" id="A0A0K3ARM7"/>
<proteinExistence type="inferred from homology"/>
<dbReference type="CDD" id="cd16653">
    <property type="entry name" value="RING-like_Rtf2"/>
    <property type="match status" value="1"/>
</dbReference>